<proteinExistence type="predicted"/>
<organism evidence="1 2">
    <name type="scientific">Eretmocerus hayati</name>
    <dbReference type="NCBI Taxonomy" id="131215"/>
    <lineage>
        <taxon>Eukaryota</taxon>
        <taxon>Metazoa</taxon>
        <taxon>Ecdysozoa</taxon>
        <taxon>Arthropoda</taxon>
        <taxon>Hexapoda</taxon>
        <taxon>Insecta</taxon>
        <taxon>Pterygota</taxon>
        <taxon>Neoptera</taxon>
        <taxon>Endopterygota</taxon>
        <taxon>Hymenoptera</taxon>
        <taxon>Apocrita</taxon>
        <taxon>Proctotrupomorpha</taxon>
        <taxon>Chalcidoidea</taxon>
        <taxon>Aphelinidae</taxon>
        <taxon>Aphelininae</taxon>
        <taxon>Eretmocerus</taxon>
    </lineage>
</organism>
<sequence>MDRARLLPLQLPPASSINGYNGNIKGKVSFVKRLALGFIVLVGFGLLYVPAYHSAQRQISGLGETMSPVRSVGGAHYLASVAQLHGWGYNTTRDTCTYIRPENVTTILDPKYICSETPSPYLLIVVCSAVRNVNARLAIRNTWGNKSHLDATYNSSVRLVFLLGQSDNDTLNSFVMDEGHLYNDIIQESFHDTYNNLTLKSVMLLKWAVANCDKLTFLMKTDDDMFINVPALVKALKGRSKVNGTLTGALICNARPITDPKNKWYTPKYMYSERTYPNYLSGTGYVMSLDVAHQLYKAALSTPVLHLEDVYVTGLCAKRAGVRPVNHYGFSYVPRKVDVCALRETITAHKINPSTMHNIWNKLNDSAVMGQVCPSRSVPSATKKTPVTGRFGKNIGLFLLRSRLLSNRCV</sequence>
<accession>A0ACC2PS33</accession>
<dbReference type="Proteomes" id="UP001239111">
    <property type="component" value="Chromosome 1"/>
</dbReference>
<protein>
    <submittedName>
        <fullName evidence="1">Uncharacterized protein</fullName>
    </submittedName>
</protein>
<keyword evidence="2" id="KW-1185">Reference proteome</keyword>
<evidence type="ECO:0000313" key="1">
    <source>
        <dbReference type="EMBL" id="KAJ8686207.1"/>
    </source>
</evidence>
<gene>
    <name evidence="1" type="ORF">QAD02_022001</name>
</gene>
<comment type="caution">
    <text evidence="1">The sequence shown here is derived from an EMBL/GenBank/DDBJ whole genome shotgun (WGS) entry which is preliminary data.</text>
</comment>
<dbReference type="EMBL" id="CM056741">
    <property type="protein sequence ID" value="KAJ8686207.1"/>
    <property type="molecule type" value="Genomic_DNA"/>
</dbReference>
<reference evidence="1" key="1">
    <citation type="submission" date="2023-04" db="EMBL/GenBank/DDBJ databases">
        <title>A chromosome-level genome assembly of the parasitoid wasp Eretmocerus hayati.</title>
        <authorList>
            <person name="Zhong Y."/>
            <person name="Liu S."/>
            <person name="Liu Y."/>
        </authorList>
    </citation>
    <scope>NUCLEOTIDE SEQUENCE</scope>
    <source>
        <strain evidence="1">ZJU_SS_LIU_2023</strain>
    </source>
</reference>
<name>A0ACC2PS33_9HYME</name>
<evidence type="ECO:0000313" key="2">
    <source>
        <dbReference type="Proteomes" id="UP001239111"/>
    </source>
</evidence>